<dbReference type="InterPro" id="IPR043425">
    <property type="entry name" value="NusG-like"/>
</dbReference>
<protein>
    <recommendedName>
        <fullName evidence="5 6">Transcription termination/antitermination protein NusG</fullName>
    </recommendedName>
</protein>
<dbReference type="InterPro" id="IPR036735">
    <property type="entry name" value="NGN_dom_sf"/>
</dbReference>
<dbReference type="GO" id="GO:0005829">
    <property type="term" value="C:cytosol"/>
    <property type="evidence" value="ECO:0007669"/>
    <property type="project" value="TreeGrafter"/>
</dbReference>
<feature type="domain" description="KOW" evidence="9">
    <location>
        <begin position="130"/>
        <end position="157"/>
    </location>
</feature>
<keyword evidence="3 5" id="KW-0805">Transcription regulation</keyword>
<comment type="similarity">
    <text evidence="5 7">Belongs to the NusG family.</text>
</comment>
<keyword evidence="1 5" id="KW-0806">Transcription termination</keyword>
<evidence type="ECO:0000256" key="2">
    <source>
        <dbReference type="ARBA" id="ARBA00022814"/>
    </source>
</evidence>
<evidence type="ECO:0000256" key="6">
    <source>
        <dbReference type="NCBIfam" id="TIGR00922"/>
    </source>
</evidence>
<evidence type="ECO:0000313" key="10">
    <source>
        <dbReference type="EMBL" id="HIU35809.1"/>
    </source>
</evidence>
<comment type="function">
    <text evidence="5 7">Participates in transcription elongation, termination and antitermination.</text>
</comment>
<dbReference type="SMART" id="SM00738">
    <property type="entry name" value="NGN"/>
    <property type="match status" value="1"/>
</dbReference>
<evidence type="ECO:0000256" key="3">
    <source>
        <dbReference type="ARBA" id="ARBA00023015"/>
    </source>
</evidence>
<dbReference type="GO" id="GO:0032784">
    <property type="term" value="P:regulation of DNA-templated transcription elongation"/>
    <property type="evidence" value="ECO:0007669"/>
    <property type="project" value="InterPro"/>
</dbReference>
<keyword evidence="2 5" id="KW-0889">Transcription antitermination</keyword>
<dbReference type="PROSITE" id="PS01014">
    <property type="entry name" value="NUSG"/>
    <property type="match status" value="1"/>
</dbReference>
<evidence type="ECO:0000259" key="8">
    <source>
        <dbReference type="SMART" id="SM00738"/>
    </source>
</evidence>
<feature type="domain" description="NusG-like N-terminal" evidence="8">
    <location>
        <begin position="4"/>
        <end position="124"/>
    </location>
</feature>
<dbReference type="SMART" id="SM00739">
    <property type="entry name" value="KOW"/>
    <property type="match status" value="1"/>
</dbReference>
<dbReference type="PANTHER" id="PTHR30265:SF2">
    <property type="entry name" value="TRANSCRIPTION TERMINATION_ANTITERMINATION PROTEIN NUSG"/>
    <property type="match status" value="1"/>
</dbReference>
<dbReference type="InterPro" id="IPR015869">
    <property type="entry name" value="Transcrpt_antiterm_NusG_bac_CS"/>
</dbReference>
<keyword evidence="4 5" id="KW-0804">Transcription</keyword>
<dbReference type="GO" id="GO:0006354">
    <property type="term" value="P:DNA-templated transcription elongation"/>
    <property type="evidence" value="ECO:0007669"/>
    <property type="project" value="UniProtKB-UniRule"/>
</dbReference>
<reference evidence="10" key="2">
    <citation type="journal article" date="2021" name="PeerJ">
        <title>Extensive microbial diversity within the chicken gut microbiome revealed by metagenomics and culture.</title>
        <authorList>
            <person name="Gilroy R."/>
            <person name="Ravi A."/>
            <person name="Getino M."/>
            <person name="Pursley I."/>
            <person name="Horton D.L."/>
            <person name="Alikhan N.F."/>
            <person name="Baker D."/>
            <person name="Gharbi K."/>
            <person name="Hall N."/>
            <person name="Watson M."/>
            <person name="Adriaenssens E.M."/>
            <person name="Foster-Nyarko E."/>
            <person name="Jarju S."/>
            <person name="Secka A."/>
            <person name="Antonio M."/>
            <person name="Oren A."/>
            <person name="Chaudhuri R.R."/>
            <person name="La Ragione R."/>
            <person name="Hildebrand F."/>
            <person name="Pallen M.J."/>
        </authorList>
    </citation>
    <scope>NUCLEOTIDE SEQUENCE</scope>
    <source>
        <strain evidence="10">ChiGjej1B1-19959</strain>
    </source>
</reference>
<dbReference type="PRINTS" id="PR00338">
    <property type="entry name" value="NUSGTNSCPFCT"/>
</dbReference>
<dbReference type="EMBL" id="DVMW01000028">
    <property type="protein sequence ID" value="HIU35809.1"/>
    <property type="molecule type" value="Genomic_DNA"/>
</dbReference>
<evidence type="ECO:0000256" key="4">
    <source>
        <dbReference type="ARBA" id="ARBA00023163"/>
    </source>
</evidence>
<name>A0A9D1IGX7_9FIRM</name>
<dbReference type="SUPFAM" id="SSF50104">
    <property type="entry name" value="Translation proteins SH3-like domain"/>
    <property type="match status" value="1"/>
</dbReference>
<evidence type="ECO:0000313" key="11">
    <source>
        <dbReference type="Proteomes" id="UP000824071"/>
    </source>
</evidence>
<dbReference type="AlphaFoldDB" id="A0A9D1IGX7"/>
<accession>A0A9D1IGX7</accession>
<evidence type="ECO:0000256" key="5">
    <source>
        <dbReference type="HAMAP-Rule" id="MF_00948"/>
    </source>
</evidence>
<dbReference type="NCBIfam" id="TIGR00922">
    <property type="entry name" value="nusG"/>
    <property type="match status" value="1"/>
</dbReference>
<evidence type="ECO:0000256" key="7">
    <source>
        <dbReference type="RuleBase" id="RU000538"/>
    </source>
</evidence>
<dbReference type="InterPro" id="IPR008991">
    <property type="entry name" value="Translation_prot_SH3-like_sf"/>
</dbReference>
<dbReference type="InterPro" id="IPR014722">
    <property type="entry name" value="Rib_uL2_dom2"/>
</dbReference>
<dbReference type="SUPFAM" id="SSF82679">
    <property type="entry name" value="N-utilization substance G protein NusG, N-terminal domain"/>
    <property type="match status" value="1"/>
</dbReference>
<organism evidence="10 11">
    <name type="scientific">Candidatus Fimenecus excrementigallinarum</name>
    <dbReference type="NCBI Taxonomy" id="2840816"/>
    <lineage>
        <taxon>Bacteria</taxon>
        <taxon>Bacillati</taxon>
        <taxon>Bacillota</taxon>
        <taxon>Clostridia</taxon>
        <taxon>Candidatus Fimenecus</taxon>
    </lineage>
</organism>
<dbReference type="GO" id="GO:0031564">
    <property type="term" value="P:transcription antitermination"/>
    <property type="evidence" value="ECO:0007669"/>
    <property type="project" value="UniProtKB-UniRule"/>
</dbReference>
<dbReference type="Gene3D" id="3.30.70.940">
    <property type="entry name" value="NusG, N-terminal domain"/>
    <property type="match status" value="1"/>
</dbReference>
<dbReference type="GO" id="GO:0006353">
    <property type="term" value="P:DNA-templated transcription termination"/>
    <property type="evidence" value="ECO:0007669"/>
    <property type="project" value="UniProtKB-UniRule"/>
</dbReference>
<evidence type="ECO:0000259" key="9">
    <source>
        <dbReference type="SMART" id="SM00739"/>
    </source>
</evidence>
<dbReference type="InterPro" id="IPR047050">
    <property type="entry name" value="NGN"/>
</dbReference>
<dbReference type="HAMAP" id="MF_00948">
    <property type="entry name" value="NusG"/>
    <property type="match status" value="1"/>
</dbReference>
<dbReference type="InterPro" id="IPR005824">
    <property type="entry name" value="KOW"/>
</dbReference>
<dbReference type="InterPro" id="IPR006645">
    <property type="entry name" value="NGN-like_dom"/>
</dbReference>
<reference evidence="10" key="1">
    <citation type="submission" date="2020-10" db="EMBL/GenBank/DDBJ databases">
        <authorList>
            <person name="Gilroy R."/>
        </authorList>
    </citation>
    <scope>NUCLEOTIDE SEQUENCE</scope>
    <source>
        <strain evidence="10">ChiGjej1B1-19959</strain>
    </source>
</reference>
<gene>
    <name evidence="5 10" type="primary">nusG</name>
    <name evidence="10" type="ORF">IAC53_04275</name>
</gene>
<dbReference type="Gene3D" id="2.30.30.30">
    <property type="match status" value="1"/>
</dbReference>
<dbReference type="Pfam" id="PF02357">
    <property type="entry name" value="NusG"/>
    <property type="match status" value="1"/>
</dbReference>
<dbReference type="CDD" id="cd06091">
    <property type="entry name" value="KOW_NusG"/>
    <property type="match status" value="1"/>
</dbReference>
<dbReference type="PANTHER" id="PTHR30265">
    <property type="entry name" value="RHO-INTERACTING TRANSCRIPTION TERMINATION FACTOR NUSG"/>
    <property type="match status" value="1"/>
</dbReference>
<dbReference type="CDD" id="cd09891">
    <property type="entry name" value="NGN_Bact_1"/>
    <property type="match status" value="1"/>
</dbReference>
<proteinExistence type="inferred from homology"/>
<evidence type="ECO:0000256" key="1">
    <source>
        <dbReference type="ARBA" id="ARBA00022472"/>
    </source>
</evidence>
<dbReference type="InterPro" id="IPR001062">
    <property type="entry name" value="Transcrpt_antiterm_NusG"/>
</dbReference>
<dbReference type="Proteomes" id="UP000824071">
    <property type="component" value="Unassembled WGS sequence"/>
</dbReference>
<comment type="caution">
    <text evidence="10">The sequence shown here is derived from an EMBL/GenBank/DDBJ whole genome shotgun (WGS) entry which is preliminary data.</text>
</comment>
<sequence length="186" mass="20972">MADEARWYVVHTYSGYENKVAANIETVVENRRMHDQILEVKVPTETVTEIREDGTKKEVERKVFPGYVLVKFAVFENEDADEVKMTDDAWYVVRNTRGVTGFVGPESKPVPLTEEEVLKLGVEKRVVEVNYEKGDMVSIVDGAFEGVIGVVDDIDTQGNSVRVIISMFGKETPVELELDQVEAVKE</sequence>